<protein>
    <submittedName>
        <fullName evidence="2">Uncharacterized protein</fullName>
    </submittedName>
</protein>
<dbReference type="HOGENOM" id="CLU_024586_0_0_1"/>
<keyword evidence="3" id="KW-1185">Reference proteome</keyword>
<proteinExistence type="predicted"/>
<feature type="region of interest" description="Disordered" evidence="1">
    <location>
        <begin position="709"/>
        <end position="742"/>
    </location>
</feature>
<evidence type="ECO:0000313" key="2">
    <source>
        <dbReference type="EMBL" id="EPS95133.1"/>
    </source>
</evidence>
<dbReference type="AlphaFoldDB" id="S8DV91"/>
<accession>S8DV91</accession>
<dbReference type="Proteomes" id="UP000015241">
    <property type="component" value="Unassembled WGS sequence"/>
</dbReference>
<feature type="compositionally biased region" description="Basic and acidic residues" evidence="1">
    <location>
        <begin position="231"/>
        <end position="252"/>
    </location>
</feature>
<dbReference type="EMBL" id="KE504214">
    <property type="protein sequence ID" value="EPS95133.1"/>
    <property type="molecule type" value="Genomic_DNA"/>
</dbReference>
<feature type="compositionally biased region" description="Low complexity" evidence="1">
    <location>
        <begin position="1"/>
        <end position="10"/>
    </location>
</feature>
<feature type="compositionally biased region" description="Basic and acidic residues" evidence="1">
    <location>
        <begin position="61"/>
        <end position="73"/>
    </location>
</feature>
<organism evidence="2 3">
    <name type="scientific">Fomitopsis schrenkii</name>
    <name type="common">Brown rot fungus</name>
    <dbReference type="NCBI Taxonomy" id="2126942"/>
    <lineage>
        <taxon>Eukaryota</taxon>
        <taxon>Fungi</taxon>
        <taxon>Dikarya</taxon>
        <taxon>Basidiomycota</taxon>
        <taxon>Agaricomycotina</taxon>
        <taxon>Agaricomycetes</taxon>
        <taxon>Polyporales</taxon>
        <taxon>Fomitopsis</taxon>
    </lineage>
</organism>
<feature type="region of interest" description="Disordered" evidence="1">
    <location>
        <begin position="1"/>
        <end position="78"/>
    </location>
</feature>
<name>S8DV91_FOMSC</name>
<dbReference type="InParanoid" id="S8DV91"/>
<feature type="region of interest" description="Disordered" evidence="1">
    <location>
        <begin position="231"/>
        <end position="261"/>
    </location>
</feature>
<gene>
    <name evidence="2" type="ORF">FOMPIDRAFT_93734</name>
</gene>
<sequence>MDCSVTFSTPSPSPPSNPAVEAWVHSPSGDTDPTSEDKRACTAFDSSFQDSGYGSGGGESIHNKDLNHPHKEPSPSITSASEDFEEILLNPLVEYHFVELFGKDFPHKHKVFGDWFDDKLFPWLTQLRFGAEPSTRTIQLRPVEWHNTNIQHFIKFFYDYRTQTLTMSITTKLHAAGANQFFYANRAAPYSEENMVKEDGEMKVNRTMQVPDHQVTCIIEPKCQYRLRHMKVDSDASQRKDSEDGQKEKEAPPLKQAASSKQGKVFSAQLYSMEVSHSETLQHTLYKVGAVSYTPMLARLSSALADHVLTTVNMVSPLTCRSLIKIEEQDIKLEDLDSTPTPSDISNVNLNIKLEELDNDVVPPERCSSRLQERAPALATLSLPSPPTPTMHVLSRTFKPELEAEVISILPVVVVNLQDGDVSHEPGLLPQCQEKIIATANIDVTLYKAPRNPLTFHGSQWAEDRRFLGPERFGTILVFPDVNGLKILRKGVANGWKEAQYIEAGYGMHIVPDIKNAPEQVKKEYAVFKDVWRRYIIRIRRLQCIYEAFAVAALYGPDSKESNAWLVGKVPKLQAEVEKMPDGSEDGDWGLQYMIEVMAEGLIEAAEEMGADNSGMFSTGNTKPKLAMSVMSSKKCSLAVEDVLDVADDSKAALQAYGGLLQGAKKLRIHEPVVPDFVFPAKGWVNPKVNAEADIVYLDVDEAVQKVEDMQNAADTSYDPSEDQAGRLKGKQKARQGKARGD</sequence>
<feature type="compositionally biased region" description="Basic residues" evidence="1">
    <location>
        <begin position="728"/>
        <end position="742"/>
    </location>
</feature>
<reference evidence="2 3" key="1">
    <citation type="journal article" date="2012" name="Science">
        <title>The Paleozoic origin of enzymatic lignin decomposition reconstructed from 31 fungal genomes.</title>
        <authorList>
            <person name="Floudas D."/>
            <person name="Binder M."/>
            <person name="Riley R."/>
            <person name="Barry K."/>
            <person name="Blanchette R.A."/>
            <person name="Henrissat B."/>
            <person name="Martinez A.T."/>
            <person name="Otillar R."/>
            <person name="Spatafora J.W."/>
            <person name="Yadav J.S."/>
            <person name="Aerts A."/>
            <person name="Benoit I."/>
            <person name="Boyd A."/>
            <person name="Carlson A."/>
            <person name="Copeland A."/>
            <person name="Coutinho P.M."/>
            <person name="de Vries R.P."/>
            <person name="Ferreira P."/>
            <person name="Findley K."/>
            <person name="Foster B."/>
            <person name="Gaskell J."/>
            <person name="Glotzer D."/>
            <person name="Gorecki P."/>
            <person name="Heitman J."/>
            <person name="Hesse C."/>
            <person name="Hori C."/>
            <person name="Igarashi K."/>
            <person name="Jurgens J.A."/>
            <person name="Kallen N."/>
            <person name="Kersten P."/>
            <person name="Kohler A."/>
            <person name="Kuees U."/>
            <person name="Kumar T.K.A."/>
            <person name="Kuo A."/>
            <person name="LaButti K."/>
            <person name="Larrondo L.F."/>
            <person name="Lindquist E."/>
            <person name="Ling A."/>
            <person name="Lombard V."/>
            <person name="Lucas S."/>
            <person name="Lundell T."/>
            <person name="Martin R."/>
            <person name="McLaughlin D.J."/>
            <person name="Morgenstern I."/>
            <person name="Morin E."/>
            <person name="Murat C."/>
            <person name="Nagy L.G."/>
            <person name="Nolan M."/>
            <person name="Ohm R.A."/>
            <person name="Patyshakuliyeva A."/>
            <person name="Rokas A."/>
            <person name="Ruiz-Duenas F.J."/>
            <person name="Sabat G."/>
            <person name="Salamov A."/>
            <person name="Samejima M."/>
            <person name="Schmutz J."/>
            <person name="Slot J.C."/>
            <person name="St John F."/>
            <person name="Stenlid J."/>
            <person name="Sun H."/>
            <person name="Sun S."/>
            <person name="Syed K."/>
            <person name="Tsang A."/>
            <person name="Wiebenga A."/>
            <person name="Young D."/>
            <person name="Pisabarro A."/>
            <person name="Eastwood D.C."/>
            <person name="Martin F."/>
            <person name="Cullen D."/>
            <person name="Grigoriev I.V."/>
            <person name="Hibbett D.S."/>
        </authorList>
    </citation>
    <scope>NUCLEOTIDE SEQUENCE</scope>
    <source>
        <strain evidence="3">FP-58527</strain>
    </source>
</reference>
<dbReference type="OrthoDB" id="10640955at2759"/>
<evidence type="ECO:0000256" key="1">
    <source>
        <dbReference type="SAM" id="MobiDB-lite"/>
    </source>
</evidence>
<evidence type="ECO:0000313" key="3">
    <source>
        <dbReference type="Proteomes" id="UP000015241"/>
    </source>
</evidence>